<feature type="transmembrane region" description="Helical" evidence="1">
    <location>
        <begin position="114"/>
        <end position="131"/>
    </location>
</feature>
<protein>
    <submittedName>
        <fullName evidence="2">Uncharacterized protein</fullName>
    </submittedName>
</protein>
<evidence type="ECO:0000256" key="1">
    <source>
        <dbReference type="SAM" id="Phobius"/>
    </source>
</evidence>
<proteinExistence type="predicted"/>
<accession>A0A6G6GJG3</accession>
<dbReference type="EMBL" id="CP049057">
    <property type="protein sequence ID" value="QIE58692.1"/>
    <property type="molecule type" value="Genomic_DNA"/>
</dbReference>
<gene>
    <name evidence="2" type="ORF">G5B37_03680</name>
</gene>
<sequence>MKTLTENKLHKLYKLIAYTLIAVSLILILIPIKNLSVQDKFGIALVMNIGFHMFYHLISIVPIKQLNWVKGNSTVQNLAFKAIMVISYFIPIACILASVMIITESFSNQEYYKLTILLVFSGVILGARKLNLKLKDWKKTHYNNVYKT</sequence>
<keyword evidence="1" id="KW-0472">Membrane</keyword>
<dbReference type="AlphaFoldDB" id="A0A6G6GJG3"/>
<dbReference type="RefSeq" id="WP_164678723.1">
    <property type="nucleotide sequence ID" value="NZ_CP049057.1"/>
</dbReference>
<organism evidence="2 3">
    <name type="scientific">Rasiella rasia</name>
    <dbReference type="NCBI Taxonomy" id="2744027"/>
    <lineage>
        <taxon>Bacteria</taxon>
        <taxon>Pseudomonadati</taxon>
        <taxon>Bacteroidota</taxon>
        <taxon>Flavobacteriia</taxon>
        <taxon>Flavobacteriales</taxon>
        <taxon>Flavobacteriaceae</taxon>
        <taxon>Rasiella</taxon>
    </lineage>
</organism>
<feature type="transmembrane region" description="Helical" evidence="1">
    <location>
        <begin position="12"/>
        <end position="30"/>
    </location>
</feature>
<reference evidence="2 3" key="1">
    <citation type="submission" date="2020-02" db="EMBL/GenBank/DDBJ databases">
        <title>Complete genome sequence of Flavobacteriaceae bacterium.</title>
        <authorList>
            <person name="Kim S.-J."/>
            <person name="Kim Y.-S."/>
            <person name="Kim K.-H."/>
        </authorList>
    </citation>
    <scope>NUCLEOTIDE SEQUENCE [LARGE SCALE GENOMIC DNA]</scope>
    <source>
        <strain evidence="2 3">RR4-40</strain>
    </source>
</reference>
<evidence type="ECO:0000313" key="2">
    <source>
        <dbReference type="EMBL" id="QIE58692.1"/>
    </source>
</evidence>
<dbReference type="KEGG" id="mgel:G5B37_03680"/>
<name>A0A6G6GJG3_9FLAO</name>
<evidence type="ECO:0000313" key="3">
    <source>
        <dbReference type="Proteomes" id="UP000505306"/>
    </source>
</evidence>
<feature type="transmembrane region" description="Helical" evidence="1">
    <location>
        <begin position="42"/>
        <end position="61"/>
    </location>
</feature>
<feature type="transmembrane region" description="Helical" evidence="1">
    <location>
        <begin position="82"/>
        <end position="102"/>
    </location>
</feature>
<keyword evidence="3" id="KW-1185">Reference proteome</keyword>
<dbReference type="Proteomes" id="UP000505306">
    <property type="component" value="Chromosome"/>
</dbReference>
<keyword evidence="1" id="KW-0812">Transmembrane</keyword>
<keyword evidence="1" id="KW-1133">Transmembrane helix</keyword>